<evidence type="ECO:0000256" key="1">
    <source>
        <dbReference type="SAM" id="SignalP"/>
    </source>
</evidence>
<proteinExistence type="predicted"/>
<dbReference type="EMBL" id="MIHA01000002">
    <property type="protein sequence ID" value="ODQ91817.1"/>
    <property type="molecule type" value="Genomic_DNA"/>
</dbReference>
<keyword evidence="3" id="KW-1185">Reference proteome</keyword>
<protein>
    <recommendedName>
        <fullName evidence="4">Molybdopterin-binding oxidoreductase</fullName>
    </recommendedName>
</protein>
<feature type="chain" id="PRO_5009135147" description="Molybdopterin-binding oxidoreductase" evidence="1">
    <location>
        <begin position="26"/>
        <end position="167"/>
    </location>
</feature>
<gene>
    <name evidence="2" type="ORF">BHQ18_02850</name>
</gene>
<sequence>MISTSSIGALAVAVILSGQAGTADADSSGAVTVSGAVTTPRTFTADYLAHPTCGTHTVGFETPAGPRSHVYQACPLEPMLADARPIGRPADKHPFLTLGILAVGADGYTAALSYGDVSSTIAHRPAMVAWAEDGTLLDRPTLVMPDDASGTRYVKQLTEIRVVALAE</sequence>
<name>A0A1E3RR00_MYCFV</name>
<dbReference type="InterPro" id="IPR036374">
    <property type="entry name" value="OxRdtase_Mopterin-bd_sf"/>
</dbReference>
<keyword evidence="1" id="KW-0732">Signal</keyword>
<evidence type="ECO:0000313" key="3">
    <source>
        <dbReference type="Proteomes" id="UP000094053"/>
    </source>
</evidence>
<evidence type="ECO:0000313" key="2">
    <source>
        <dbReference type="EMBL" id="ODQ91817.1"/>
    </source>
</evidence>
<dbReference type="STRING" id="1776.BHQ18_02850"/>
<evidence type="ECO:0008006" key="4">
    <source>
        <dbReference type="Google" id="ProtNLM"/>
    </source>
</evidence>
<dbReference type="Proteomes" id="UP000094053">
    <property type="component" value="Unassembled WGS sequence"/>
</dbReference>
<accession>A0A1E3RR00</accession>
<feature type="signal peptide" evidence="1">
    <location>
        <begin position="1"/>
        <end position="25"/>
    </location>
</feature>
<dbReference type="OrthoDB" id="3577245at2"/>
<comment type="caution">
    <text evidence="2">The sequence shown here is derived from an EMBL/GenBank/DDBJ whole genome shotgun (WGS) entry which is preliminary data.</text>
</comment>
<organism evidence="2 3">
    <name type="scientific">Mycolicibacterium flavescens</name>
    <name type="common">Mycobacterium flavescens</name>
    <dbReference type="NCBI Taxonomy" id="1776"/>
    <lineage>
        <taxon>Bacteria</taxon>
        <taxon>Bacillati</taxon>
        <taxon>Actinomycetota</taxon>
        <taxon>Actinomycetes</taxon>
        <taxon>Mycobacteriales</taxon>
        <taxon>Mycobacteriaceae</taxon>
        <taxon>Mycolicibacterium</taxon>
    </lineage>
</organism>
<dbReference type="SUPFAM" id="SSF56524">
    <property type="entry name" value="Oxidoreductase molybdopterin-binding domain"/>
    <property type="match status" value="1"/>
</dbReference>
<dbReference type="AlphaFoldDB" id="A0A1E3RR00"/>
<reference evidence="3" key="1">
    <citation type="submission" date="2016-09" db="EMBL/GenBank/DDBJ databases">
        <authorList>
            <person name="Greninger A.L."/>
            <person name="Jerome K.R."/>
            <person name="Mcnair B."/>
            <person name="Wallis C."/>
            <person name="Fang F."/>
        </authorList>
    </citation>
    <scope>NUCLEOTIDE SEQUENCE [LARGE SCALE GENOMIC DNA]</scope>
    <source>
        <strain evidence="3">M6</strain>
    </source>
</reference>
<dbReference type="RefSeq" id="WP_069412074.1">
    <property type="nucleotide sequence ID" value="NZ_JACKUL010000036.1"/>
</dbReference>